<evidence type="ECO:0000313" key="1">
    <source>
        <dbReference type="EMBL" id="CAE8657278.1"/>
    </source>
</evidence>
<gene>
    <name evidence="1" type="ORF">PGLA2088_LOCUS12725</name>
</gene>
<proteinExistence type="predicted"/>
<reference evidence="1" key="1">
    <citation type="submission" date="2021-02" db="EMBL/GenBank/DDBJ databases">
        <authorList>
            <person name="Dougan E. K."/>
            <person name="Rhodes N."/>
            <person name="Thang M."/>
            <person name="Chan C."/>
        </authorList>
    </citation>
    <scope>NUCLEOTIDE SEQUENCE</scope>
</reference>
<evidence type="ECO:0000313" key="2">
    <source>
        <dbReference type="Proteomes" id="UP000626109"/>
    </source>
</evidence>
<organism evidence="1 2">
    <name type="scientific">Polarella glacialis</name>
    <name type="common">Dinoflagellate</name>
    <dbReference type="NCBI Taxonomy" id="89957"/>
    <lineage>
        <taxon>Eukaryota</taxon>
        <taxon>Sar</taxon>
        <taxon>Alveolata</taxon>
        <taxon>Dinophyceae</taxon>
        <taxon>Suessiales</taxon>
        <taxon>Suessiaceae</taxon>
        <taxon>Polarella</taxon>
    </lineage>
</organism>
<protein>
    <submittedName>
        <fullName evidence="1">Uncharacterized protein</fullName>
    </submittedName>
</protein>
<name>A0A813IWU1_POLGL</name>
<accession>A0A813IWU1</accession>
<sequence length="228" mass="25212">MGNTIVNTQKIVCGHTDRGHLRQSLLCDRLSQPTAEMVESLMALQGQTVRLQQWAEQHVGSEPSERKTSRSELLLAMAYSILFGYRCQFVEAGSVMDRGSDPIQPGDFVLAFQGALRKPQEFLQDLLALRAQVVSREKLARLQPLVQDSEIDPISFTGPFRDILGQLSTFARGAVGCAQIYNEIRDCAEAGQMDRQQAAQLLDGIESDQKRMIAAMGDMGPCHDSVVE</sequence>
<dbReference type="EMBL" id="CAJNNW010015051">
    <property type="protein sequence ID" value="CAE8657278.1"/>
    <property type="molecule type" value="Genomic_DNA"/>
</dbReference>
<dbReference type="Proteomes" id="UP000626109">
    <property type="component" value="Unassembled WGS sequence"/>
</dbReference>
<dbReference type="AlphaFoldDB" id="A0A813IWU1"/>
<comment type="caution">
    <text evidence="1">The sequence shown here is derived from an EMBL/GenBank/DDBJ whole genome shotgun (WGS) entry which is preliminary data.</text>
</comment>